<protein>
    <submittedName>
        <fullName evidence="2">3-oxoacyl-ACP synthase</fullName>
    </submittedName>
</protein>
<dbReference type="AlphaFoldDB" id="A0A6G9YCI5"/>
<dbReference type="Pfam" id="PF08545">
    <property type="entry name" value="ACP_syn_III"/>
    <property type="match status" value="1"/>
</dbReference>
<dbReference type="GO" id="GO:0004315">
    <property type="term" value="F:3-oxoacyl-[acyl-carrier-protein] synthase activity"/>
    <property type="evidence" value="ECO:0007669"/>
    <property type="project" value="InterPro"/>
</dbReference>
<dbReference type="GO" id="GO:0006633">
    <property type="term" value="P:fatty acid biosynthetic process"/>
    <property type="evidence" value="ECO:0007669"/>
    <property type="project" value="InterPro"/>
</dbReference>
<dbReference type="Proteomes" id="UP000503540">
    <property type="component" value="Chromosome"/>
</dbReference>
<dbReference type="GO" id="GO:0044550">
    <property type="term" value="P:secondary metabolite biosynthetic process"/>
    <property type="evidence" value="ECO:0007669"/>
    <property type="project" value="TreeGrafter"/>
</dbReference>
<feature type="domain" description="Beta-ketoacyl-[acyl-carrier-protein] synthase III N-terminal" evidence="1">
    <location>
        <begin position="137"/>
        <end position="194"/>
    </location>
</feature>
<dbReference type="InterPro" id="IPR013751">
    <property type="entry name" value="ACP_syn_III_N"/>
</dbReference>
<dbReference type="PANTHER" id="PTHR34069">
    <property type="entry name" value="3-OXOACYL-[ACYL-CARRIER-PROTEIN] SYNTHASE 3"/>
    <property type="match status" value="1"/>
</dbReference>
<accession>A0A6G9YCI5</accession>
<reference evidence="2 3" key="1">
    <citation type="journal article" date="2019" name="ACS Chem. Biol.">
        <title>Identification and Mobilization of a Cryptic Antibiotic Biosynthesis Gene Locus from a Human-Pathogenic Nocardia Isolate.</title>
        <authorList>
            <person name="Herisse M."/>
            <person name="Ishida K."/>
            <person name="Porter J.L."/>
            <person name="Howden B."/>
            <person name="Hertweck C."/>
            <person name="Stinear T.P."/>
            <person name="Pidot S.J."/>
        </authorList>
    </citation>
    <scope>NUCLEOTIDE SEQUENCE [LARGE SCALE GENOMIC DNA]</scope>
    <source>
        <strain evidence="2 3">AUSMDU00012717</strain>
    </source>
</reference>
<keyword evidence="3" id="KW-1185">Reference proteome</keyword>
<dbReference type="PANTHER" id="PTHR34069:SF2">
    <property type="entry name" value="BETA-KETOACYL-[ACYL-CARRIER-PROTEIN] SYNTHASE III"/>
    <property type="match status" value="1"/>
</dbReference>
<evidence type="ECO:0000259" key="1">
    <source>
        <dbReference type="Pfam" id="PF08545"/>
    </source>
</evidence>
<evidence type="ECO:0000313" key="3">
    <source>
        <dbReference type="Proteomes" id="UP000503540"/>
    </source>
</evidence>
<organism evidence="2 3">
    <name type="scientific">Nocardia arthritidis</name>
    <dbReference type="NCBI Taxonomy" id="228602"/>
    <lineage>
        <taxon>Bacteria</taxon>
        <taxon>Bacillati</taxon>
        <taxon>Actinomycetota</taxon>
        <taxon>Actinomycetes</taxon>
        <taxon>Mycobacteriales</taxon>
        <taxon>Nocardiaceae</taxon>
        <taxon>Nocardia</taxon>
    </lineage>
</organism>
<name>A0A6G9YCI5_9NOCA</name>
<dbReference type="SUPFAM" id="SSF53901">
    <property type="entry name" value="Thiolase-like"/>
    <property type="match status" value="1"/>
</dbReference>
<evidence type="ECO:0000313" key="2">
    <source>
        <dbReference type="EMBL" id="QIS10723.1"/>
    </source>
</evidence>
<dbReference type="EMBL" id="CP046172">
    <property type="protein sequence ID" value="QIS10723.1"/>
    <property type="molecule type" value="Genomic_DNA"/>
</dbReference>
<dbReference type="Gene3D" id="3.40.47.10">
    <property type="match status" value="2"/>
</dbReference>
<dbReference type="InterPro" id="IPR016039">
    <property type="entry name" value="Thiolase-like"/>
</dbReference>
<sequence>MSSRGFESRWRRGSEGGAVNVRVSVRGASYELGEHAVGYRGAHRFAEKIVSYEMLDDAETWGWGRYFKSDRDRAELAVASARRTLSMTGCAGADVDAVILCAAEFPSSVDCHASYCRVVLETLGLENAFVIGVTLGRCNTLLSAVHLADRLVASGTYDSVLVIVSDRITDEERRFQQFALFSDAAASCLVTAQPGDLAIVATGSALDPSAFDAMGRFSGRLGRVAADGITRRCGVRPDEISVVLPPNLFVPIVRMSEGQSGFRPDQLYLRNIANRGHCFSADPLVNLVDRQHADGTRPGEYVLLTSSVPGSRVSILAQVLDP</sequence>
<proteinExistence type="predicted"/>
<gene>
    <name evidence="2" type="ORF">F5544_14180</name>
</gene>
<dbReference type="KEGG" id="nah:F5544_14180"/>